<dbReference type="Gene3D" id="1.25.40.390">
    <property type="match status" value="1"/>
</dbReference>
<reference evidence="1 2" key="1">
    <citation type="journal article" date="2015" name="Int. J. Syst. Evol. Microbiol.">
        <title>Carboxylicivirga linearis sp. nov., isolated from a sea cucumber culture pond.</title>
        <authorList>
            <person name="Wang F.Q."/>
            <person name="Zhou Y.X."/>
            <person name="Lin X.Z."/>
            <person name="Chen G.J."/>
            <person name="Du Z.J."/>
        </authorList>
    </citation>
    <scope>NUCLEOTIDE SEQUENCE [LARGE SCALE GENOMIC DNA]</scope>
    <source>
        <strain evidence="1 2">FB218</strain>
    </source>
</reference>
<dbReference type="InterPro" id="IPR011990">
    <property type="entry name" value="TPR-like_helical_dom_sf"/>
</dbReference>
<name>A0ABS5JT75_9BACT</name>
<keyword evidence="1" id="KW-0449">Lipoprotein</keyword>
<protein>
    <submittedName>
        <fullName evidence="1">SusD/RagB family nutrient-binding outer membrane lipoprotein</fullName>
    </submittedName>
</protein>
<proteinExistence type="predicted"/>
<accession>A0ABS5JT75</accession>
<dbReference type="InterPro" id="IPR041662">
    <property type="entry name" value="SusD-like_2"/>
</dbReference>
<evidence type="ECO:0000313" key="2">
    <source>
        <dbReference type="Proteomes" id="UP000708576"/>
    </source>
</evidence>
<dbReference type="Proteomes" id="UP000708576">
    <property type="component" value="Unassembled WGS sequence"/>
</dbReference>
<sequence>MKYNKIALLLLVAISILSINGCKEDFAEINTDPAAVVVGNVDFLFTQAELEFEPSDYTFWFYNAPMMYKWGQVGIGSGGFSPTYQETTEYGGQGEQFINVLKYTREIEYLVSLMSEEEAAGYQQQVAASRVLCIYLGIFDSDMYGDIPFNEAAMARYTSPSLLTPEYDSVEGLYTQWLEELEEYMTILTTAQNQNWIAKQDLIYGGDATKWAKLANSLRLKIAVRLLSQDQAKAFEIASAVATSSVGVLDGADDDFLYNKSSAIVSNDGDKVYHFGSSVLGSYIYPTQLVTDFMMENEDPRIRFFFSKNSYNSKVVQAFFDQGVDLPSFIADNVEYTEDAEGHKTFAGWAGLGEPWVRYYGLPVVMNANQDSQYDGYFKTTPFTITNSDGVEYTYRATSQFSEEMVKGRVDYTIPSAPDDTPVTDTEDYPWYGMYMSTAEVNFYFAELKLLGANLPLTAQEYYNRAVETSVQEYDRLASLNHIPYYGTTYGYDPFEATIDLKEGEIEAMMDKPNVALTGSTAEMLEKVYVQEMLHFMYYPTDQFCVVRRSGVPSRVSSFFKWTDFSEPTYNEVPRRFEVLTPSVTDIMFEIKTEAYNRQGYTSGTGINTELLNTERVWQDKGAPNFGEGPQQ</sequence>
<dbReference type="RefSeq" id="WP_212215352.1">
    <property type="nucleotide sequence ID" value="NZ_JAGUCO010000003.1"/>
</dbReference>
<keyword evidence="2" id="KW-1185">Reference proteome</keyword>
<organism evidence="1 2">
    <name type="scientific">Carboxylicivirga linearis</name>
    <dbReference type="NCBI Taxonomy" id="1628157"/>
    <lineage>
        <taxon>Bacteria</taxon>
        <taxon>Pseudomonadati</taxon>
        <taxon>Bacteroidota</taxon>
        <taxon>Bacteroidia</taxon>
        <taxon>Marinilabiliales</taxon>
        <taxon>Marinilabiliaceae</taxon>
        <taxon>Carboxylicivirga</taxon>
    </lineage>
</organism>
<comment type="caution">
    <text evidence="1">The sequence shown here is derived from an EMBL/GenBank/DDBJ whole genome shotgun (WGS) entry which is preliminary data.</text>
</comment>
<dbReference type="Gene3D" id="1.20.120.840">
    <property type="entry name" value="SusD-like, tetratrico peptide repeats domain"/>
    <property type="match status" value="1"/>
</dbReference>
<evidence type="ECO:0000313" key="1">
    <source>
        <dbReference type="EMBL" id="MBS2098114.1"/>
    </source>
</evidence>
<dbReference type="EMBL" id="JAGUCO010000003">
    <property type="protein sequence ID" value="MBS2098114.1"/>
    <property type="molecule type" value="Genomic_DNA"/>
</dbReference>
<dbReference type="Pfam" id="PF12771">
    <property type="entry name" value="SusD-like_2"/>
    <property type="match status" value="1"/>
</dbReference>
<dbReference type="SUPFAM" id="SSF48452">
    <property type="entry name" value="TPR-like"/>
    <property type="match status" value="1"/>
</dbReference>
<gene>
    <name evidence="1" type="ORF">KEM10_07460</name>
</gene>